<dbReference type="Proteomes" id="UP000604046">
    <property type="component" value="Unassembled WGS sequence"/>
</dbReference>
<dbReference type="GO" id="GO:0009507">
    <property type="term" value="C:chloroplast"/>
    <property type="evidence" value="ECO:0007669"/>
    <property type="project" value="UniProtKB-SubCell"/>
</dbReference>
<evidence type="ECO:0000256" key="3">
    <source>
        <dbReference type="ARBA" id="ARBA00022640"/>
    </source>
</evidence>
<dbReference type="SUPFAM" id="SSF103511">
    <property type="entry name" value="Chlorophyll a-b binding protein"/>
    <property type="match status" value="1"/>
</dbReference>
<evidence type="ECO:0000256" key="1">
    <source>
        <dbReference type="ARBA" id="ARBA00004229"/>
    </source>
</evidence>
<proteinExistence type="predicted"/>
<dbReference type="AlphaFoldDB" id="A0A812RZB0"/>
<dbReference type="EMBL" id="CAJNDS010002395">
    <property type="protein sequence ID" value="CAE7459272.1"/>
    <property type="molecule type" value="Genomic_DNA"/>
</dbReference>
<dbReference type="Gene3D" id="1.10.3460.10">
    <property type="entry name" value="Chlorophyll a/b binding protein domain"/>
    <property type="match status" value="1"/>
</dbReference>
<evidence type="ECO:0000313" key="4">
    <source>
        <dbReference type="EMBL" id="CAE7459272.1"/>
    </source>
</evidence>
<name>A0A812RZB0_9DINO</name>
<dbReference type="OrthoDB" id="414130at2759"/>
<accession>A0A812RZB0</accession>
<evidence type="ECO:0000256" key="2">
    <source>
        <dbReference type="ARBA" id="ARBA00022528"/>
    </source>
</evidence>
<keyword evidence="2" id="KW-0150">Chloroplast</keyword>
<sequence length="103" mass="11248">MDVNCFCLGRLFQDRPWDVLGWKAGSVFRGIIIEDYPSKIWNRWDSVKVQELNNGRLAMIAITGLVAQDVVTGEYAAGVGEACGGLCKAACKELLMVVLVVQG</sequence>
<keyword evidence="5" id="KW-1185">Reference proteome</keyword>
<gene>
    <name evidence="4" type="primary">FCPF</name>
    <name evidence="4" type="ORF">SNAT2548_LOCUS25467</name>
</gene>
<reference evidence="4" key="1">
    <citation type="submission" date="2021-02" db="EMBL/GenBank/DDBJ databases">
        <authorList>
            <person name="Dougan E. K."/>
            <person name="Rhodes N."/>
            <person name="Thang M."/>
            <person name="Chan C."/>
        </authorList>
    </citation>
    <scope>NUCLEOTIDE SEQUENCE</scope>
</reference>
<keyword evidence="3" id="KW-0934">Plastid</keyword>
<organism evidence="4 5">
    <name type="scientific">Symbiodinium natans</name>
    <dbReference type="NCBI Taxonomy" id="878477"/>
    <lineage>
        <taxon>Eukaryota</taxon>
        <taxon>Sar</taxon>
        <taxon>Alveolata</taxon>
        <taxon>Dinophyceae</taxon>
        <taxon>Suessiales</taxon>
        <taxon>Symbiodiniaceae</taxon>
        <taxon>Symbiodinium</taxon>
    </lineage>
</organism>
<comment type="caution">
    <text evidence="4">The sequence shown here is derived from an EMBL/GenBank/DDBJ whole genome shotgun (WGS) entry which is preliminary data.</text>
</comment>
<protein>
    <submittedName>
        <fullName evidence="4">FCPF protein</fullName>
    </submittedName>
</protein>
<comment type="subcellular location">
    <subcellularLocation>
        <location evidence="1">Plastid</location>
        <location evidence="1">Chloroplast</location>
    </subcellularLocation>
</comment>
<evidence type="ECO:0000313" key="5">
    <source>
        <dbReference type="Proteomes" id="UP000604046"/>
    </source>
</evidence>
<dbReference type="InterPro" id="IPR022796">
    <property type="entry name" value="Chloroa_b-bind"/>
</dbReference>
<dbReference type="Pfam" id="PF00504">
    <property type="entry name" value="Chloroa_b-bind"/>
    <property type="match status" value="1"/>
</dbReference>